<accession>A0AAJ5C5E6</accession>
<evidence type="ECO:0000313" key="3">
    <source>
        <dbReference type="Proteomes" id="UP001294444"/>
    </source>
</evidence>
<protein>
    <submittedName>
        <fullName evidence="2">Uncharacterized protein</fullName>
    </submittedName>
</protein>
<reference evidence="2" key="1">
    <citation type="submission" date="2023-10" db="EMBL/GenBank/DDBJ databases">
        <authorList>
            <person name="Guldener U."/>
        </authorList>
    </citation>
    <scope>NUCLEOTIDE SEQUENCE</scope>
    <source>
        <strain evidence="2">Mp4</strain>
    </source>
</reference>
<dbReference type="AlphaFoldDB" id="A0AAJ5C5E6"/>
<evidence type="ECO:0000256" key="1">
    <source>
        <dbReference type="SAM" id="MobiDB-lite"/>
    </source>
</evidence>
<name>A0AAJ5C5E6_9BASI</name>
<gene>
    <name evidence="2" type="ORF">MEPE_03370</name>
</gene>
<organism evidence="2 3">
    <name type="scientific">Melanopsichium pennsylvanicum</name>
    <dbReference type="NCBI Taxonomy" id="63383"/>
    <lineage>
        <taxon>Eukaryota</taxon>
        <taxon>Fungi</taxon>
        <taxon>Dikarya</taxon>
        <taxon>Basidiomycota</taxon>
        <taxon>Ustilaginomycotina</taxon>
        <taxon>Ustilaginomycetes</taxon>
        <taxon>Ustilaginales</taxon>
        <taxon>Ustilaginaceae</taxon>
        <taxon>Melanopsichium</taxon>
    </lineage>
</organism>
<proteinExistence type="predicted"/>
<comment type="caution">
    <text evidence="2">The sequence shown here is derived from an EMBL/GenBank/DDBJ whole genome shotgun (WGS) entry which is preliminary data.</text>
</comment>
<dbReference type="Proteomes" id="UP001294444">
    <property type="component" value="Unassembled WGS sequence"/>
</dbReference>
<feature type="region of interest" description="Disordered" evidence="1">
    <location>
        <begin position="1"/>
        <end position="31"/>
    </location>
</feature>
<sequence>MPRHKYRPNSYRGGHLGGSGSSSSSRQPYKSRDPDLVIKCNHCDTLLPHFRFPKSIVDKYTKKLKRGDDPAIIRAICRQCCIKPNEGKASSLAHIPPRLAPPALPPQPPPQQLRGHCKECRIEYPLTPEFFVRYQLRPKNAHLRVCFVCRNKQVLVQARDDAIPYGHELVEHSDDDNFVPYDPDAEEQHGIGPTTAWEDLPEQTRDETRKAAQEFGHLETRVILALSLVQKRRMLRFVPGRALLRRQRCQLAHQQIAALVGLKAHQVIARNEFFGASYDLVLDNAPDYPDVYEFLEIVGQIDPLVIEYDYDEAFRGTENDLDIYSDSSSDDGDHDDDKGIAIWHLTERERLDRIQRRRAADLDPFIEPEDKFRAEELDQLAEEQDLIQRFQRDLVLSETNPSPPQPTSPPRFRMTYLLNALRNRCWSKNIDPTRSAASAAAAAASRSAPTSTTTITTTIQTSAQPNKRVRFAS</sequence>
<dbReference type="EMBL" id="OAPG01000007">
    <property type="protein sequence ID" value="SNX84661.1"/>
    <property type="molecule type" value="Genomic_DNA"/>
</dbReference>
<evidence type="ECO:0000313" key="2">
    <source>
        <dbReference type="EMBL" id="SNX84661.1"/>
    </source>
</evidence>
<keyword evidence="3" id="KW-1185">Reference proteome</keyword>